<feature type="compositionally biased region" description="Basic and acidic residues" evidence="1">
    <location>
        <begin position="174"/>
        <end position="183"/>
    </location>
</feature>
<evidence type="ECO:0000313" key="3">
    <source>
        <dbReference type="Proteomes" id="UP000887563"/>
    </source>
</evidence>
<feature type="domain" description="G-patch" evidence="2">
    <location>
        <begin position="232"/>
        <end position="278"/>
    </location>
</feature>
<dbReference type="SMART" id="SM00443">
    <property type="entry name" value="G_patch"/>
    <property type="match status" value="1"/>
</dbReference>
<dbReference type="GO" id="GO:0071011">
    <property type="term" value="C:precatalytic spliceosome"/>
    <property type="evidence" value="ECO:0007669"/>
    <property type="project" value="TreeGrafter"/>
</dbReference>
<feature type="region of interest" description="Disordered" evidence="1">
    <location>
        <begin position="49"/>
        <end position="91"/>
    </location>
</feature>
<reference evidence="4" key="1">
    <citation type="submission" date="2022-11" db="UniProtKB">
        <authorList>
            <consortium name="WormBaseParasite"/>
        </authorList>
    </citation>
    <scope>IDENTIFICATION</scope>
</reference>
<evidence type="ECO:0000259" key="2">
    <source>
        <dbReference type="PROSITE" id="PS50174"/>
    </source>
</evidence>
<dbReference type="InterPro" id="IPR040052">
    <property type="entry name" value="RBM17"/>
</dbReference>
<protein>
    <submittedName>
        <fullName evidence="4">G-patch domain-containing protein</fullName>
    </submittedName>
</protein>
<proteinExistence type="predicted"/>
<dbReference type="PROSITE" id="PS50174">
    <property type="entry name" value="G_PATCH"/>
    <property type="match status" value="1"/>
</dbReference>
<keyword evidence="3" id="KW-1185">Reference proteome</keyword>
<dbReference type="PANTHER" id="PTHR13288">
    <property type="entry name" value="SPLICING FACTOR 45 SPF45"/>
    <property type="match status" value="1"/>
</dbReference>
<feature type="compositionally biased region" description="Low complexity" evidence="1">
    <location>
        <begin position="49"/>
        <end position="72"/>
    </location>
</feature>
<feature type="compositionally biased region" description="Basic and acidic residues" evidence="1">
    <location>
        <begin position="295"/>
        <end position="304"/>
    </location>
</feature>
<evidence type="ECO:0000256" key="1">
    <source>
        <dbReference type="SAM" id="MobiDB-lite"/>
    </source>
</evidence>
<feature type="region of interest" description="Disordered" evidence="1">
    <location>
        <begin position="284"/>
        <end position="304"/>
    </location>
</feature>
<feature type="compositionally biased region" description="Basic and acidic residues" evidence="1">
    <location>
        <begin position="10"/>
        <end position="20"/>
    </location>
</feature>
<sequence length="304" mass="34017">MSLYEEENETVAKEKEKEDSSQNIMSNKMNLSFLKSQLEAKKALLQKSAAAQNQKNLQQQQLPPTPTISSTPVIEQQSNLPEQKPLISNLKPQQKSTFKLKTHKAFPLPLDSSGAFSIIPKAFKEDKVFLFGEIMIDDEYNPTAPTDYSSFKQKREQQRLKEKIAKEIADRIAREASEEEEKRKRGAAIAPPTSFMVKEEPQQQPQQQHPQIDHHESNEKLEKHFGKGVSRGLGVAATIMSKMGYREGSGLGAKEQGISRALQVQRTGRNVGLIVGEEKASAVFTSLSEEEGNTDEGREQQPTP</sequence>
<dbReference type="AlphaFoldDB" id="A0A914MCD1"/>
<dbReference type="PANTHER" id="PTHR13288:SF8">
    <property type="entry name" value="SPLICING FACTOR 45"/>
    <property type="match status" value="1"/>
</dbReference>
<dbReference type="InterPro" id="IPR000467">
    <property type="entry name" value="G_patch_dom"/>
</dbReference>
<evidence type="ECO:0000313" key="4">
    <source>
        <dbReference type="WBParaSite" id="Minc3s01629g25218"/>
    </source>
</evidence>
<name>A0A914MCD1_MELIC</name>
<organism evidence="3 4">
    <name type="scientific">Meloidogyne incognita</name>
    <name type="common">Southern root-knot nematode worm</name>
    <name type="synonym">Oxyuris incognita</name>
    <dbReference type="NCBI Taxonomy" id="6306"/>
    <lineage>
        <taxon>Eukaryota</taxon>
        <taxon>Metazoa</taxon>
        <taxon>Ecdysozoa</taxon>
        <taxon>Nematoda</taxon>
        <taxon>Chromadorea</taxon>
        <taxon>Rhabditida</taxon>
        <taxon>Tylenchina</taxon>
        <taxon>Tylenchomorpha</taxon>
        <taxon>Tylenchoidea</taxon>
        <taxon>Meloidogynidae</taxon>
        <taxon>Meloidogyninae</taxon>
        <taxon>Meloidogyne</taxon>
        <taxon>Meloidogyne incognita group</taxon>
    </lineage>
</organism>
<feature type="region of interest" description="Disordered" evidence="1">
    <location>
        <begin position="174"/>
        <end position="228"/>
    </location>
</feature>
<dbReference type="GO" id="GO:0003676">
    <property type="term" value="F:nucleic acid binding"/>
    <property type="evidence" value="ECO:0007669"/>
    <property type="project" value="InterPro"/>
</dbReference>
<dbReference type="Proteomes" id="UP000887563">
    <property type="component" value="Unplaced"/>
</dbReference>
<feature type="region of interest" description="Disordered" evidence="1">
    <location>
        <begin position="1"/>
        <end position="24"/>
    </location>
</feature>
<dbReference type="Pfam" id="PF01585">
    <property type="entry name" value="G-patch"/>
    <property type="match status" value="1"/>
</dbReference>
<dbReference type="WBParaSite" id="Minc3s01629g25218">
    <property type="protein sequence ID" value="Minc3s01629g25218"/>
    <property type="gene ID" value="Minc3s01629g25218"/>
</dbReference>
<dbReference type="GO" id="GO:0045292">
    <property type="term" value="P:mRNA cis splicing, via spliceosome"/>
    <property type="evidence" value="ECO:0007669"/>
    <property type="project" value="InterPro"/>
</dbReference>
<dbReference type="GO" id="GO:0000380">
    <property type="term" value="P:alternative mRNA splicing, via spliceosome"/>
    <property type="evidence" value="ECO:0007669"/>
    <property type="project" value="TreeGrafter"/>
</dbReference>
<accession>A0A914MCD1</accession>
<feature type="compositionally biased region" description="Basic and acidic residues" evidence="1">
    <location>
        <begin position="211"/>
        <end position="225"/>
    </location>
</feature>